<evidence type="ECO:0000256" key="1">
    <source>
        <dbReference type="ARBA" id="ARBA00022723"/>
    </source>
</evidence>
<evidence type="ECO:0000259" key="7">
    <source>
        <dbReference type="PROSITE" id="PS50157"/>
    </source>
</evidence>
<name>A0A8E0VGM3_9TREM</name>
<keyword evidence="2" id="KW-0677">Repeat</keyword>
<dbReference type="PROSITE" id="PS50157">
    <property type="entry name" value="ZINC_FINGER_C2H2_2"/>
    <property type="match status" value="1"/>
</dbReference>
<keyword evidence="3 5" id="KW-0863">Zinc-finger</keyword>
<comment type="caution">
    <text evidence="8">The sequence shown here is derived from an EMBL/GenBank/DDBJ whole genome shotgun (WGS) entry which is preliminary data.</text>
</comment>
<dbReference type="Proteomes" id="UP000728185">
    <property type="component" value="Unassembled WGS sequence"/>
</dbReference>
<evidence type="ECO:0000256" key="5">
    <source>
        <dbReference type="PROSITE-ProRule" id="PRU00042"/>
    </source>
</evidence>
<dbReference type="OrthoDB" id="10072647at2759"/>
<evidence type="ECO:0000256" key="3">
    <source>
        <dbReference type="ARBA" id="ARBA00022771"/>
    </source>
</evidence>
<dbReference type="FunFam" id="3.30.160.60:FF:000100">
    <property type="entry name" value="Zinc finger 45-like"/>
    <property type="match status" value="1"/>
</dbReference>
<dbReference type="AlphaFoldDB" id="A0A8E0VGM3"/>
<keyword evidence="1" id="KW-0479">Metal-binding</keyword>
<dbReference type="EMBL" id="LUCM01009240">
    <property type="protein sequence ID" value="KAA0187281.1"/>
    <property type="molecule type" value="Genomic_DNA"/>
</dbReference>
<dbReference type="InterPro" id="IPR036236">
    <property type="entry name" value="Znf_C2H2_sf"/>
</dbReference>
<feature type="region of interest" description="Disordered" evidence="6">
    <location>
        <begin position="57"/>
        <end position="91"/>
    </location>
</feature>
<evidence type="ECO:0000313" key="8">
    <source>
        <dbReference type="EMBL" id="KAA0187281.1"/>
    </source>
</evidence>
<dbReference type="GO" id="GO:0008270">
    <property type="term" value="F:zinc ion binding"/>
    <property type="evidence" value="ECO:0007669"/>
    <property type="project" value="UniProtKB-KW"/>
</dbReference>
<sequence length="368" mass="39067">MSNENYSNSEFLYLLFRDKLKDHLKHHDRAARNFECQQCQQPFVQKSDLNRHIRGVHQGEPGVGINMGTKRRAPGLTPTKPSKKKSKSLSAIGDSMLLKTDSPLISSVTNPTNATITTASIMNAKFSNGKVATTARKKVNSNLVEISGTPTLDCTPTATVPGSIEASIAAAAAAAASLGALPTTNPIPPGNHHHPVFAAAAAASGFMLPTMALTQAHQQFVQQQQQQQQQQQAAAAAAAAAAMLPSGVTTAHQSAVALQQQQQQLHQQQQQFFAMTNVPQSSATAVVTTNPQATPLAHNAAQTTVQMQPELKTVATPNGPMMVLTRIAAASNQAAGQTAQLVRETRFLFVLFAFHLSTIGTGIALQIF</sequence>
<evidence type="ECO:0000256" key="6">
    <source>
        <dbReference type="SAM" id="MobiDB-lite"/>
    </source>
</evidence>
<feature type="domain" description="C2H2-type" evidence="7">
    <location>
        <begin position="34"/>
        <end position="62"/>
    </location>
</feature>
<organism evidence="8 9">
    <name type="scientific">Fasciolopsis buskii</name>
    <dbReference type="NCBI Taxonomy" id="27845"/>
    <lineage>
        <taxon>Eukaryota</taxon>
        <taxon>Metazoa</taxon>
        <taxon>Spiralia</taxon>
        <taxon>Lophotrochozoa</taxon>
        <taxon>Platyhelminthes</taxon>
        <taxon>Trematoda</taxon>
        <taxon>Digenea</taxon>
        <taxon>Plagiorchiida</taxon>
        <taxon>Echinostomata</taxon>
        <taxon>Echinostomatoidea</taxon>
        <taxon>Fasciolidae</taxon>
        <taxon>Fasciolopsis</taxon>
    </lineage>
</organism>
<accession>A0A8E0VGM3</accession>
<dbReference type="PROSITE" id="PS00028">
    <property type="entry name" value="ZINC_FINGER_C2H2_1"/>
    <property type="match status" value="1"/>
</dbReference>
<evidence type="ECO:0000313" key="9">
    <source>
        <dbReference type="Proteomes" id="UP000728185"/>
    </source>
</evidence>
<dbReference type="Gene3D" id="3.30.160.60">
    <property type="entry name" value="Classic Zinc Finger"/>
    <property type="match status" value="1"/>
</dbReference>
<evidence type="ECO:0000256" key="2">
    <source>
        <dbReference type="ARBA" id="ARBA00022737"/>
    </source>
</evidence>
<dbReference type="SUPFAM" id="SSF57667">
    <property type="entry name" value="beta-beta-alpha zinc fingers"/>
    <property type="match status" value="1"/>
</dbReference>
<evidence type="ECO:0000256" key="4">
    <source>
        <dbReference type="ARBA" id="ARBA00022833"/>
    </source>
</evidence>
<dbReference type="SMART" id="SM00355">
    <property type="entry name" value="ZnF_C2H2"/>
    <property type="match status" value="1"/>
</dbReference>
<proteinExistence type="predicted"/>
<reference evidence="8" key="1">
    <citation type="submission" date="2019-05" db="EMBL/GenBank/DDBJ databases">
        <title>Annotation for the trematode Fasciolopsis buski.</title>
        <authorList>
            <person name="Choi Y.-J."/>
        </authorList>
    </citation>
    <scope>NUCLEOTIDE SEQUENCE</scope>
    <source>
        <strain evidence="8">HT</strain>
        <tissue evidence="8">Whole worm</tissue>
    </source>
</reference>
<gene>
    <name evidence="8" type="ORF">FBUS_09276</name>
</gene>
<dbReference type="InterPro" id="IPR013087">
    <property type="entry name" value="Znf_C2H2_type"/>
</dbReference>
<protein>
    <submittedName>
        <fullName evidence="8">Zinc finger protein Xfin</fullName>
    </submittedName>
</protein>
<keyword evidence="4" id="KW-0862">Zinc</keyword>
<keyword evidence="9" id="KW-1185">Reference proteome</keyword>